<dbReference type="InterPro" id="IPR046041">
    <property type="entry name" value="DUF5999"/>
</dbReference>
<gene>
    <name evidence="1" type="ORF">M6D93_09110</name>
</gene>
<dbReference type="Pfam" id="PF19462">
    <property type="entry name" value="DUF5999"/>
    <property type="match status" value="1"/>
</dbReference>
<accession>A0ABY4R2W9</accession>
<reference evidence="1" key="1">
    <citation type="journal article" date="2018" name="Int. J. Syst. Evol. Microbiol.">
        <title>Jatrophihabitans telluris sp. nov., isolated from sediment soil of lava forest wetlands and the emended description of the genus Jatrophihabitans.</title>
        <authorList>
            <person name="Lee K.C."/>
            <person name="Suh M.K."/>
            <person name="Eom M.K."/>
            <person name="Kim K.K."/>
            <person name="Kim J.S."/>
            <person name="Kim D.S."/>
            <person name="Ko S.H."/>
            <person name="Shin Y.K."/>
            <person name="Lee J.S."/>
        </authorList>
    </citation>
    <scope>NUCLEOTIDE SEQUENCE</scope>
    <source>
        <strain evidence="1">N237</strain>
    </source>
</reference>
<keyword evidence="2" id="KW-1185">Reference proteome</keyword>
<protein>
    <submittedName>
        <fullName evidence="1">DUF5999 family protein</fullName>
    </submittedName>
</protein>
<proteinExistence type="predicted"/>
<organism evidence="1 2">
    <name type="scientific">Jatrophihabitans telluris</name>
    <dbReference type="NCBI Taxonomy" id="2038343"/>
    <lineage>
        <taxon>Bacteria</taxon>
        <taxon>Bacillati</taxon>
        <taxon>Actinomycetota</taxon>
        <taxon>Actinomycetes</taxon>
        <taxon>Jatrophihabitantales</taxon>
        <taxon>Jatrophihabitantaceae</taxon>
        <taxon>Jatrophihabitans</taxon>
    </lineage>
</organism>
<evidence type="ECO:0000313" key="1">
    <source>
        <dbReference type="EMBL" id="UQX90139.1"/>
    </source>
</evidence>
<dbReference type="Proteomes" id="UP001056336">
    <property type="component" value="Chromosome"/>
</dbReference>
<name>A0ABY4R2W9_9ACTN</name>
<evidence type="ECO:0000313" key="2">
    <source>
        <dbReference type="Proteomes" id="UP001056336"/>
    </source>
</evidence>
<dbReference type="EMBL" id="CP097332">
    <property type="protein sequence ID" value="UQX90139.1"/>
    <property type="molecule type" value="Genomic_DNA"/>
</dbReference>
<sequence length="90" mass="9430">MSPHISSETTDGQFGVHSTAGICNHIPACPDANGLDRDAAHVIAGHPEQGWSLLCNGVVLFEDSGEILPDGHCVHARRAELTAAALHRVA</sequence>
<reference evidence="1" key="2">
    <citation type="submission" date="2022-05" db="EMBL/GenBank/DDBJ databases">
        <authorList>
            <person name="Kim J.-S."/>
            <person name="Lee K."/>
            <person name="Suh M."/>
            <person name="Eom M."/>
            <person name="Kim J.-S."/>
            <person name="Kim D.-S."/>
            <person name="Ko S.-H."/>
            <person name="Shin Y."/>
            <person name="Lee J.-S."/>
        </authorList>
    </citation>
    <scope>NUCLEOTIDE SEQUENCE</scope>
    <source>
        <strain evidence="1">N237</strain>
    </source>
</reference>